<evidence type="ECO:0000256" key="1">
    <source>
        <dbReference type="ARBA" id="ARBA00004127"/>
    </source>
</evidence>
<keyword evidence="2 5" id="KW-0812">Transmembrane</keyword>
<dbReference type="PANTHER" id="PTHR12714:SF24">
    <property type="entry name" value="SLR1182 PROTEIN"/>
    <property type="match status" value="1"/>
</dbReference>
<dbReference type="EMBL" id="DTKL01000059">
    <property type="protein sequence ID" value="HGY94836.1"/>
    <property type="molecule type" value="Genomic_DNA"/>
</dbReference>
<evidence type="ECO:0000256" key="2">
    <source>
        <dbReference type="ARBA" id="ARBA00022692"/>
    </source>
</evidence>
<gene>
    <name evidence="6" type="ORF">ENW50_09180</name>
</gene>
<evidence type="ECO:0000256" key="5">
    <source>
        <dbReference type="SAM" id="Phobius"/>
    </source>
</evidence>
<reference evidence="6" key="1">
    <citation type="journal article" date="2020" name="mSystems">
        <title>Genome- and Community-Level Interaction Insights into Carbon Utilization and Element Cycling Functions of Hydrothermarchaeota in Hydrothermal Sediment.</title>
        <authorList>
            <person name="Zhou Z."/>
            <person name="Liu Y."/>
            <person name="Xu W."/>
            <person name="Pan J."/>
            <person name="Luo Z.H."/>
            <person name="Li M."/>
        </authorList>
    </citation>
    <scope>NUCLEOTIDE SEQUENCE [LARGE SCALE GENOMIC DNA]</scope>
    <source>
        <strain evidence="6">SpSt-855</strain>
    </source>
</reference>
<organism evidence="6">
    <name type="scientific">Acidobacterium capsulatum</name>
    <dbReference type="NCBI Taxonomy" id="33075"/>
    <lineage>
        <taxon>Bacteria</taxon>
        <taxon>Pseudomonadati</taxon>
        <taxon>Acidobacteriota</taxon>
        <taxon>Terriglobia</taxon>
        <taxon>Terriglobales</taxon>
        <taxon>Acidobacteriaceae</taxon>
        <taxon>Acidobacterium</taxon>
    </lineage>
</organism>
<feature type="transmembrane region" description="Helical" evidence="5">
    <location>
        <begin position="77"/>
        <end position="98"/>
    </location>
</feature>
<feature type="transmembrane region" description="Helical" evidence="5">
    <location>
        <begin position="127"/>
        <end position="160"/>
    </location>
</feature>
<feature type="transmembrane region" description="Helical" evidence="5">
    <location>
        <begin position="6"/>
        <end position="27"/>
    </location>
</feature>
<dbReference type="Gene3D" id="1.20.120.1630">
    <property type="match status" value="1"/>
</dbReference>
<dbReference type="Pfam" id="PF04191">
    <property type="entry name" value="PEMT"/>
    <property type="match status" value="1"/>
</dbReference>
<name>A0A7V4XTR2_9BACT</name>
<dbReference type="GO" id="GO:0032259">
    <property type="term" value="P:methylation"/>
    <property type="evidence" value="ECO:0007669"/>
    <property type="project" value="UniProtKB-KW"/>
</dbReference>
<dbReference type="InterPro" id="IPR007318">
    <property type="entry name" value="Phopholipid_MeTrfase"/>
</dbReference>
<evidence type="ECO:0000313" key="6">
    <source>
        <dbReference type="EMBL" id="HGY94836.1"/>
    </source>
</evidence>
<keyword evidence="6" id="KW-0808">Transferase</keyword>
<evidence type="ECO:0000256" key="3">
    <source>
        <dbReference type="ARBA" id="ARBA00022989"/>
    </source>
</evidence>
<sequence length="218" mass="24884">MYVFVAHWITVLWDVWLALWLLAAFTSKRTVQRQSQNSRLAQAALMVFGFYLIFGPVQWLPLPFLRRAFFAPDDTTAWIGLALVAAGMLFSFWARAVIGRNWSGTVTLKEDHELVKRGPYRLVRHPIYTGLLAAATGTAVIYLRPVGFVGVLVIAGSFWYKLRTEERFMVQQFGEEYEKYRMQVRALIPFVSGYVSALLHRVPGVQQLQRVDGNVLAL</sequence>
<proteinExistence type="predicted"/>
<keyword evidence="4 5" id="KW-0472">Membrane</keyword>
<dbReference type="PANTHER" id="PTHR12714">
    <property type="entry name" value="PROTEIN-S ISOPRENYLCYSTEINE O-METHYLTRANSFERASE"/>
    <property type="match status" value="1"/>
</dbReference>
<dbReference type="AlphaFoldDB" id="A0A7V4XTR2"/>
<accession>A0A7V4XTR2</accession>
<dbReference type="GO" id="GO:0012505">
    <property type="term" value="C:endomembrane system"/>
    <property type="evidence" value="ECO:0007669"/>
    <property type="project" value="UniProtKB-SubCell"/>
</dbReference>
<evidence type="ECO:0000256" key="4">
    <source>
        <dbReference type="ARBA" id="ARBA00023136"/>
    </source>
</evidence>
<dbReference type="GO" id="GO:0008168">
    <property type="term" value="F:methyltransferase activity"/>
    <property type="evidence" value="ECO:0007669"/>
    <property type="project" value="UniProtKB-KW"/>
</dbReference>
<comment type="caution">
    <text evidence="6">The sequence shown here is derived from an EMBL/GenBank/DDBJ whole genome shotgun (WGS) entry which is preliminary data.</text>
</comment>
<keyword evidence="3 5" id="KW-1133">Transmembrane helix</keyword>
<feature type="transmembrane region" description="Helical" evidence="5">
    <location>
        <begin position="39"/>
        <end position="57"/>
    </location>
</feature>
<keyword evidence="6" id="KW-0489">Methyltransferase</keyword>
<comment type="subcellular location">
    <subcellularLocation>
        <location evidence="1">Endomembrane system</location>
        <topology evidence="1">Multi-pass membrane protein</topology>
    </subcellularLocation>
</comment>
<protein>
    <submittedName>
        <fullName evidence="6">Isoprenylcysteine carboxylmethyltransferase family protein</fullName>
    </submittedName>
</protein>